<dbReference type="Proteomes" id="UP000199004">
    <property type="component" value="Unassembled WGS sequence"/>
</dbReference>
<name>A0A1H0H9U9_9ACTN</name>
<dbReference type="SUPFAM" id="SSF52172">
    <property type="entry name" value="CheY-like"/>
    <property type="match status" value="1"/>
</dbReference>
<evidence type="ECO:0000259" key="2">
    <source>
        <dbReference type="PROSITE" id="PS50110"/>
    </source>
</evidence>
<dbReference type="STRING" id="1005944.SAMN05192576_3512"/>
<dbReference type="PROSITE" id="PS50110">
    <property type="entry name" value="RESPONSE_REGULATORY"/>
    <property type="match status" value="1"/>
</dbReference>
<organism evidence="3 4">
    <name type="scientific">Nocardioides szechwanensis</name>
    <dbReference type="NCBI Taxonomy" id="1005944"/>
    <lineage>
        <taxon>Bacteria</taxon>
        <taxon>Bacillati</taxon>
        <taxon>Actinomycetota</taxon>
        <taxon>Actinomycetes</taxon>
        <taxon>Propionibacteriales</taxon>
        <taxon>Nocardioidaceae</taxon>
        <taxon>Nocardioides</taxon>
    </lineage>
</organism>
<reference evidence="3 4" key="1">
    <citation type="submission" date="2016-10" db="EMBL/GenBank/DDBJ databases">
        <authorList>
            <person name="de Groot N.N."/>
        </authorList>
    </citation>
    <scope>NUCLEOTIDE SEQUENCE [LARGE SCALE GENOMIC DNA]</scope>
    <source>
        <strain evidence="3 4">CGMCC 1.11147</strain>
    </source>
</reference>
<dbReference type="InterPro" id="IPR052048">
    <property type="entry name" value="ST_Response_Regulator"/>
</dbReference>
<dbReference type="PANTHER" id="PTHR43228">
    <property type="entry name" value="TWO-COMPONENT RESPONSE REGULATOR"/>
    <property type="match status" value="1"/>
</dbReference>
<dbReference type="InterPro" id="IPR011006">
    <property type="entry name" value="CheY-like_superfamily"/>
</dbReference>
<dbReference type="CDD" id="cd00156">
    <property type="entry name" value="REC"/>
    <property type="match status" value="1"/>
</dbReference>
<dbReference type="EMBL" id="FNIC01000006">
    <property type="protein sequence ID" value="SDO15873.1"/>
    <property type="molecule type" value="Genomic_DNA"/>
</dbReference>
<protein>
    <submittedName>
        <fullName evidence="3">Two-component system, chemotaxis family, response regulator CheY/response regulator NasT</fullName>
    </submittedName>
</protein>
<evidence type="ECO:0000313" key="3">
    <source>
        <dbReference type="EMBL" id="SDO15873.1"/>
    </source>
</evidence>
<evidence type="ECO:0000256" key="1">
    <source>
        <dbReference type="PROSITE-ProRule" id="PRU00169"/>
    </source>
</evidence>
<sequence>MTTSLQALTVLIVDDEPDMRDLARVVLESDGINVVDEAVDGVQALERYFELDPPPIPSAVLLDHRMPGLTGLQVAEKMLAHNPDQVIVLFSAYLDANVVVAAREAGVTACVSKMDVSRLAPIIRGLLPAHG</sequence>
<dbReference type="AlphaFoldDB" id="A0A1H0H9U9"/>
<proteinExistence type="predicted"/>
<feature type="modified residue" description="4-aspartylphosphate" evidence="1">
    <location>
        <position position="63"/>
    </location>
</feature>
<dbReference type="GO" id="GO:0000160">
    <property type="term" value="P:phosphorelay signal transduction system"/>
    <property type="evidence" value="ECO:0007669"/>
    <property type="project" value="InterPro"/>
</dbReference>
<feature type="domain" description="Response regulatory" evidence="2">
    <location>
        <begin position="9"/>
        <end position="128"/>
    </location>
</feature>
<keyword evidence="1" id="KW-0597">Phosphoprotein</keyword>
<accession>A0A1H0H9U9</accession>
<evidence type="ECO:0000313" key="4">
    <source>
        <dbReference type="Proteomes" id="UP000199004"/>
    </source>
</evidence>
<dbReference type="RefSeq" id="WP_170254296.1">
    <property type="nucleotide sequence ID" value="NZ_BKAE01000008.1"/>
</dbReference>
<dbReference type="InterPro" id="IPR001789">
    <property type="entry name" value="Sig_transdc_resp-reg_receiver"/>
</dbReference>
<dbReference type="Pfam" id="PF00072">
    <property type="entry name" value="Response_reg"/>
    <property type="match status" value="1"/>
</dbReference>
<dbReference type="PANTHER" id="PTHR43228:SF1">
    <property type="entry name" value="TWO-COMPONENT RESPONSE REGULATOR ARR22"/>
    <property type="match status" value="1"/>
</dbReference>
<dbReference type="Gene3D" id="3.40.50.2300">
    <property type="match status" value="1"/>
</dbReference>
<dbReference type="SMART" id="SM00448">
    <property type="entry name" value="REC"/>
    <property type="match status" value="1"/>
</dbReference>
<keyword evidence="4" id="KW-1185">Reference proteome</keyword>
<gene>
    <name evidence="3" type="ORF">SAMN05192576_3512</name>
</gene>